<keyword evidence="5" id="KW-0812">Transmembrane</keyword>
<keyword evidence="6" id="KW-1133">Transmembrane helix</keyword>
<feature type="non-terminal residue" evidence="8">
    <location>
        <position position="1"/>
    </location>
</feature>
<dbReference type="Pfam" id="PF10034">
    <property type="entry name" value="Dpy19"/>
    <property type="match status" value="1"/>
</dbReference>
<proteinExistence type="inferred from homology"/>
<sequence>VAVATGLLHVLENYVYLQTLLRLPDRGLAATAALQTENGFYYSYYSELVEADSALEGLQNIIWDRRTEYPDVLNAIRRFNIYQEVVVALEFRALRFIGVLLPHPFDFFRAHILALSGVGQAAMSMLASEISGNPLAGLACFLASFLCRFQISRLGNYTSSNLRELWGTPVLWVQCYLLWRLILCSRQGRQTGGVSLLLLLL</sequence>
<keyword evidence="3" id="KW-0328">Glycosyltransferase</keyword>
<comment type="similarity">
    <text evidence="2">Belongs to the dpy-19 family.</text>
</comment>
<evidence type="ECO:0000256" key="4">
    <source>
        <dbReference type="ARBA" id="ARBA00022679"/>
    </source>
</evidence>
<dbReference type="Proteomes" id="UP000654075">
    <property type="component" value="Unassembled WGS sequence"/>
</dbReference>
<keyword evidence="7" id="KW-0472">Membrane</keyword>
<evidence type="ECO:0000256" key="7">
    <source>
        <dbReference type="ARBA" id="ARBA00023136"/>
    </source>
</evidence>
<gene>
    <name evidence="8" type="ORF">PGLA1383_LOCUS5530</name>
</gene>
<evidence type="ECO:0000313" key="8">
    <source>
        <dbReference type="EMBL" id="CAE8586682.1"/>
    </source>
</evidence>
<organism evidence="8 9">
    <name type="scientific">Polarella glacialis</name>
    <name type="common">Dinoflagellate</name>
    <dbReference type="NCBI Taxonomy" id="89957"/>
    <lineage>
        <taxon>Eukaryota</taxon>
        <taxon>Sar</taxon>
        <taxon>Alveolata</taxon>
        <taxon>Dinophyceae</taxon>
        <taxon>Suessiales</taxon>
        <taxon>Suessiaceae</taxon>
        <taxon>Polarella</taxon>
    </lineage>
</organism>
<evidence type="ECO:0000256" key="3">
    <source>
        <dbReference type="ARBA" id="ARBA00022676"/>
    </source>
</evidence>
<evidence type="ECO:0000313" key="9">
    <source>
        <dbReference type="Proteomes" id="UP000654075"/>
    </source>
</evidence>
<protein>
    <submittedName>
        <fullName evidence="8">Uncharacterized protein</fullName>
    </submittedName>
</protein>
<keyword evidence="9" id="KW-1185">Reference proteome</keyword>
<evidence type="ECO:0000256" key="1">
    <source>
        <dbReference type="ARBA" id="ARBA00004141"/>
    </source>
</evidence>
<dbReference type="GO" id="GO:0005637">
    <property type="term" value="C:nuclear inner membrane"/>
    <property type="evidence" value="ECO:0007669"/>
    <property type="project" value="TreeGrafter"/>
</dbReference>
<comment type="caution">
    <text evidence="8">The sequence shown here is derived from an EMBL/GenBank/DDBJ whole genome shotgun (WGS) entry which is preliminary data.</text>
</comment>
<accession>A0A813DFI8</accession>
<name>A0A813DFI8_POLGL</name>
<dbReference type="PANTHER" id="PTHR31488">
    <property type="entry name" value="DPY-19-LIKE 1, LIKE (H. SAPIENS)"/>
    <property type="match status" value="1"/>
</dbReference>
<dbReference type="PANTHER" id="PTHR31488:SF1">
    <property type="entry name" value="C-MANNOSYLTRANSFERASE DPY19L1"/>
    <property type="match status" value="1"/>
</dbReference>
<dbReference type="OrthoDB" id="537915at2759"/>
<evidence type="ECO:0000256" key="2">
    <source>
        <dbReference type="ARBA" id="ARBA00008744"/>
    </source>
</evidence>
<dbReference type="InterPro" id="IPR018732">
    <property type="entry name" value="Dpy-19/Dpy-19-like"/>
</dbReference>
<reference evidence="8" key="1">
    <citation type="submission" date="2021-02" db="EMBL/GenBank/DDBJ databases">
        <authorList>
            <person name="Dougan E. K."/>
            <person name="Rhodes N."/>
            <person name="Thang M."/>
            <person name="Chan C."/>
        </authorList>
    </citation>
    <scope>NUCLEOTIDE SEQUENCE</scope>
</reference>
<dbReference type="EMBL" id="CAJNNV010002173">
    <property type="protein sequence ID" value="CAE8586682.1"/>
    <property type="molecule type" value="Genomic_DNA"/>
</dbReference>
<evidence type="ECO:0000256" key="6">
    <source>
        <dbReference type="ARBA" id="ARBA00022989"/>
    </source>
</evidence>
<evidence type="ECO:0000256" key="5">
    <source>
        <dbReference type="ARBA" id="ARBA00022692"/>
    </source>
</evidence>
<comment type="subcellular location">
    <subcellularLocation>
        <location evidence="1">Membrane</location>
        <topology evidence="1">Multi-pass membrane protein</topology>
    </subcellularLocation>
</comment>
<dbReference type="GO" id="GO:0000030">
    <property type="term" value="F:mannosyltransferase activity"/>
    <property type="evidence" value="ECO:0007669"/>
    <property type="project" value="TreeGrafter"/>
</dbReference>
<keyword evidence="4" id="KW-0808">Transferase</keyword>
<dbReference type="AlphaFoldDB" id="A0A813DFI8"/>